<sequence length="90" mass="9108">MTVVGTLVVEGPPRSLTTLARAVPITVDGAVKGQVRAGKRLSLALAPGLHSVQAGGGAALPVRLGPGLTTRVRVERDAAGKLHLTEIDPA</sequence>
<reference evidence="1" key="1">
    <citation type="submission" date="2021-01" db="EMBL/GenBank/DDBJ databases">
        <title>Whole genome shotgun sequence of Actinoplanes cyaneus NBRC 14990.</title>
        <authorList>
            <person name="Komaki H."/>
            <person name="Tamura T."/>
        </authorList>
    </citation>
    <scope>NUCLEOTIDE SEQUENCE</scope>
    <source>
        <strain evidence="1">NBRC 14990</strain>
    </source>
</reference>
<organism evidence="1 2">
    <name type="scientific">Actinoplanes cyaneus</name>
    <dbReference type="NCBI Taxonomy" id="52696"/>
    <lineage>
        <taxon>Bacteria</taxon>
        <taxon>Bacillati</taxon>
        <taxon>Actinomycetota</taxon>
        <taxon>Actinomycetes</taxon>
        <taxon>Micromonosporales</taxon>
        <taxon>Micromonosporaceae</taxon>
        <taxon>Actinoplanes</taxon>
    </lineage>
</organism>
<protein>
    <recommendedName>
        <fullName evidence="3">PEGA domain-containing protein</fullName>
    </recommendedName>
</protein>
<dbReference type="EMBL" id="BOMH01000004">
    <property type="protein sequence ID" value="GID62825.1"/>
    <property type="molecule type" value="Genomic_DNA"/>
</dbReference>
<gene>
    <name evidence="1" type="ORF">Acy02nite_07060</name>
</gene>
<dbReference type="RefSeq" id="WP_203738290.1">
    <property type="nucleotide sequence ID" value="NZ_BAAAUC010000030.1"/>
</dbReference>
<dbReference type="AlphaFoldDB" id="A0A919LYB5"/>
<accession>A0A919LYB5</accession>
<keyword evidence="2" id="KW-1185">Reference proteome</keyword>
<evidence type="ECO:0008006" key="3">
    <source>
        <dbReference type="Google" id="ProtNLM"/>
    </source>
</evidence>
<name>A0A919LYB5_9ACTN</name>
<proteinExistence type="predicted"/>
<comment type="caution">
    <text evidence="1">The sequence shown here is derived from an EMBL/GenBank/DDBJ whole genome shotgun (WGS) entry which is preliminary data.</text>
</comment>
<evidence type="ECO:0000313" key="1">
    <source>
        <dbReference type="EMBL" id="GID62825.1"/>
    </source>
</evidence>
<dbReference type="Proteomes" id="UP000619479">
    <property type="component" value="Unassembled WGS sequence"/>
</dbReference>
<evidence type="ECO:0000313" key="2">
    <source>
        <dbReference type="Proteomes" id="UP000619479"/>
    </source>
</evidence>